<name>A0A8S1Y4R7_9CILI</name>
<protein>
    <submittedName>
        <fullName evidence="1">Uncharacterized protein</fullName>
    </submittedName>
</protein>
<dbReference type="AlphaFoldDB" id="A0A8S1Y4R7"/>
<accession>A0A8S1Y4R7</accession>
<evidence type="ECO:0000313" key="1">
    <source>
        <dbReference type="EMBL" id="CAD8208975.1"/>
    </source>
</evidence>
<reference evidence="1" key="1">
    <citation type="submission" date="2021-01" db="EMBL/GenBank/DDBJ databases">
        <authorList>
            <consortium name="Genoscope - CEA"/>
            <person name="William W."/>
        </authorList>
    </citation>
    <scope>NUCLEOTIDE SEQUENCE</scope>
</reference>
<comment type="caution">
    <text evidence="1">The sequence shown here is derived from an EMBL/GenBank/DDBJ whole genome shotgun (WGS) entry which is preliminary data.</text>
</comment>
<gene>
    <name evidence="1" type="ORF">PPENT_87.1.T1520128</name>
</gene>
<dbReference type="EMBL" id="CAJJDO010000152">
    <property type="protein sequence ID" value="CAD8208975.1"/>
    <property type="molecule type" value="Genomic_DNA"/>
</dbReference>
<keyword evidence="2" id="KW-1185">Reference proteome</keyword>
<dbReference type="Proteomes" id="UP000689195">
    <property type="component" value="Unassembled WGS sequence"/>
</dbReference>
<proteinExistence type="predicted"/>
<sequence>MLEIGQMISKLEKAQRYELMILFYYGQRLEVKDMELANFNQQIANGEKDEGKWILIRKCEILILNRCQKQY</sequence>
<evidence type="ECO:0000313" key="2">
    <source>
        <dbReference type="Proteomes" id="UP000689195"/>
    </source>
</evidence>
<organism evidence="1 2">
    <name type="scientific">Paramecium pentaurelia</name>
    <dbReference type="NCBI Taxonomy" id="43138"/>
    <lineage>
        <taxon>Eukaryota</taxon>
        <taxon>Sar</taxon>
        <taxon>Alveolata</taxon>
        <taxon>Ciliophora</taxon>
        <taxon>Intramacronucleata</taxon>
        <taxon>Oligohymenophorea</taxon>
        <taxon>Peniculida</taxon>
        <taxon>Parameciidae</taxon>
        <taxon>Paramecium</taxon>
    </lineage>
</organism>